<protein>
    <submittedName>
        <fullName evidence="1">Uncharacterized protein</fullName>
    </submittedName>
</protein>
<name>A0AA88DFP4_FICCA</name>
<evidence type="ECO:0000313" key="2">
    <source>
        <dbReference type="Proteomes" id="UP001187192"/>
    </source>
</evidence>
<reference evidence="1" key="1">
    <citation type="submission" date="2023-07" db="EMBL/GenBank/DDBJ databases">
        <title>draft genome sequence of fig (Ficus carica).</title>
        <authorList>
            <person name="Takahashi T."/>
            <person name="Nishimura K."/>
        </authorList>
    </citation>
    <scope>NUCLEOTIDE SEQUENCE</scope>
</reference>
<evidence type="ECO:0000313" key="1">
    <source>
        <dbReference type="EMBL" id="GMN36984.1"/>
    </source>
</evidence>
<dbReference type="EMBL" id="BTGU01002360">
    <property type="protein sequence ID" value="GMN36984.1"/>
    <property type="molecule type" value="Genomic_DNA"/>
</dbReference>
<proteinExistence type="predicted"/>
<dbReference type="Proteomes" id="UP001187192">
    <property type="component" value="Unassembled WGS sequence"/>
</dbReference>
<gene>
    <name evidence="1" type="ORF">TIFTF001_042550</name>
</gene>
<keyword evidence="2" id="KW-1185">Reference proteome</keyword>
<dbReference type="AlphaFoldDB" id="A0AA88DFP4"/>
<organism evidence="1 2">
    <name type="scientific">Ficus carica</name>
    <name type="common">Common fig</name>
    <dbReference type="NCBI Taxonomy" id="3494"/>
    <lineage>
        <taxon>Eukaryota</taxon>
        <taxon>Viridiplantae</taxon>
        <taxon>Streptophyta</taxon>
        <taxon>Embryophyta</taxon>
        <taxon>Tracheophyta</taxon>
        <taxon>Spermatophyta</taxon>
        <taxon>Magnoliopsida</taxon>
        <taxon>eudicotyledons</taxon>
        <taxon>Gunneridae</taxon>
        <taxon>Pentapetalae</taxon>
        <taxon>rosids</taxon>
        <taxon>fabids</taxon>
        <taxon>Rosales</taxon>
        <taxon>Moraceae</taxon>
        <taxon>Ficeae</taxon>
        <taxon>Ficus</taxon>
    </lineage>
</organism>
<accession>A0AA88DFP4</accession>
<sequence>MSFLNKDLCPKPFFNASLAIPSSSPDISEIALLKRLIIASHKSSESSSNESMDSGGRLQNHLRAAPFKLWAKSLHIISSSIPVGMFVDCTTCLYCSKWSCGSDIPLNLGKEMLLNFGVMVLVIRLVRGVSRTPRARSLNPGVEVVARCI</sequence>
<comment type="caution">
    <text evidence="1">The sequence shown here is derived from an EMBL/GenBank/DDBJ whole genome shotgun (WGS) entry which is preliminary data.</text>
</comment>